<name>A0A1A9VDX7_GLOAU</name>
<accession>A0A1A9VDX7</accession>
<dbReference type="Proteomes" id="UP000078200">
    <property type="component" value="Unassembled WGS sequence"/>
</dbReference>
<keyword evidence="2" id="KW-1185">Reference proteome</keyword>
<dbReference type="VEuPathDB" id="VectorBase:GAUT034130"/>
<sequence length="120" mass="13252">MYFYACACKHFGLLLGYSCALGHILRFLTMKNIIAFVCIAKGKTDFGLGNDEQCTRDYCSQIVDSSPLFLIDGNISSILKISCIASDGDDDDGVVVADPFIGRLLSWFADFLRNNFAMNN</sequence>
<evidence type="ECO:0000313" key="2">
    <source>
        <dbReference type="Proteomes" id="UP000078200"/>
    </source>
</evidence>
<protein>
    <submittedName>
        <fullName evidence="1">Uncharacterized protein</fullName>
    </submittedName>
</protein>
<proteinExistence type="predicted"/>
<dbReference type="AlphaFoldDB" id="A0A1A9VDX7"/>
<evidence type="ECO:0000313" key="1">
    <source>
        <dbReference type="EnsemblMetazoa" id="GAUT034130-PA"/>
    </source>
</evidence>
<organism evidence="1 2">
    <name type="scientific">Glossina austeni</name>
    <name type="common">Savannah tsetse fly</name>
    <dbReference type="NCBI Taxonomy" id="7395"/>
    <lineage>
        <taxon>Eukaryota</taxon>
        <taxon>Metazoa</taxon>
        <taxon>Ecdysozoa</taxon>
        <taxon>Arthropoda</taxon>
        <taxon>Hexapoda</taxon>
        <taxon>Insecta</taxon>
        <taxon>Pterygota</taxon>
        <taxon>Neoptera</taxon>
        <taxon>Endopterygota</taxon>
        <taxon>Diptera</taxon>
        <taxon>Brachycera</taxon>
        <taxon>Muscomorpha</taxon>
        <taxon>Hippoboscoidea</taxon>
        <taxon>Glossinidae</taxon>
        <taxon>Glossina</taxon>
    </lineage>
</organism>
<reference evidence="1" key="1">
    <citation type="submission" date="2020-05" db="UniProtKB">
        <authorList>
            <consortium name="EnsemblMetazoa"/>
        </authorList>
    </citation>
    <scope>IDENTIFICATION</scope>
    <source>
        <strain evidence="1">TTRI</strain>
    </source>
</reference>
<dbReference type="EnsemblMetazoa" id="GAUT034130-RA">
    <property type="protein sequence ID" value="GAUT034130-PA"/>
    <property type="gene ID" value="GAUT034130"/>
</dbReference>